<comment type="similarity">
    <text evidence="3">Belongs to the UbiH/COQ6 family.</text>
</comment>
<dbReference type="Proteomes" id="UP000461443">
    <property type="component" value="Unassembled WGS sequence"/>
</dbReference>
<dbReference type="FunFam" id="3.50.50.60:FF:000021">
    <property type="entry name" value="Ubiquinone biosynthesis monooxygenase COQ6"/>
    <property type="match status" value="1"/>
</dbReference>
<evidence type="ECO:0000256" key="5">
    <source>
        <dbReference type="ARBA" id="ARBA00022827"/>
    </source>
</evidence>
<dbReference type="PRINTS" id="PR00420">
    <property type="entry name" value="RNGMNOXGNASE"/>
</dbReference>
<evidence type="ECO:0000256" key="1">
    <source>
        <dbReference type="ARBA" id="ARBA00001974"/>
    </source>
</evidence>
<keyword evidence="5" id="KW-0274">FAD</keyword>
<comment type="pathway">
    <text evidence="2">Cofactor biosynthesis; ubiquinone biosynthesis.</text>
</comment>
<dbReference type="NCBIfam" id="TIGR01988">
    <property type="entry name" value="Ubi-OHases"/>
    <property type="match status" value="1"/>
</dbReference>
<dbReference type="InterPro" id="IPR010971">
    <property type="entry name" value="UbiH/COQ6"/>
</dbReference>
<dbReference type="PANTHER" id="PTHR43876:SF10">
    <property type="entry name" value="3-DEMETHOXYUBIQUINOL 3-HYDROXYLASE"/>
    <property type="match status" value="1"/>
</dbReference>
<dbReference type="RefSeq" id="WP_162365447.1">
    <property type="nucleotide sequence ID" value="NZ_WUBS01000005.1"/>
</dbReference>
<keyword evidence="7" id="KW-0503">Monooxygenase</keyword>
<dbReference type="GO" id="GO:0006744">
    <property type="term" value="P:ubiquinone biosynthetic process"/>
    <property type="evidence" value="ECO:0007669"/>
    <property type="project" value="UniProtKB-UniPathway"/>
</dbReference>
<evidence type="ECO:0000256" key="6">
    <source>
        <dbReference type="ARBA" id="ARBA00023002"/>
    </source>
</evidence>
<dbReference type="NCBIfam" id="NF005951">
    <property type="entry name" value="PRK08020.1"/>
    <property type="match status" value="1"/>
</dbReference>
<name>A0A845SHC8_9GAMM</name>
<dbReference type="UniPathway" id="UPA00232"/>
<keyword evidence="11" id="KW-1185">Reference proteome</keyword>
<feature type="domain" description="FAD-binding" evidence="9">
    <location>
        <begin position="8"/>
        <end position="316"/>
    </location>
</feature>
<dbReference type="GO" id="GO:0110142">
    <property type="term" value="C:ubiquinone biosynthesis complex"/>
    <property type="evidence" value="ECO:0007669"/>
    <property type="project" value="UniProtKB-ARBA"/>
</dbReference>
<evidence type="ECO:0000259" key="9">
    <source>
        <dbReference type="Pfam" id="PF01494"/>
    </source>
</evidence>
<evidence type="ECO:0000256" key="7">
    <source>
        <dbReference type="ARBA" id="ARBA00023033"/>
    </source>
</evidence>
<dbReference type="InterPro" id="IPR002938">
    <property type="entry name" value="FAD-bd"/>
</dbReference>
<evidence type="ECO:0000313" key="11">
    <source>
        <dbReference type="Proteomes" id="UP000461443"/>
    </source>
</evidence>
<protein>
    <submittedName>
        <fullName evidence="10">2-octaprenyl-3-methyl-6-methoxy-1,4-benzoquinol hydroxylase</fullName>
    </submittedName>
</protein>
<dbReference type="GO" id="GO:0008682">
    <property type="term" value="F:3-demethoxyubiquinol 3-hydroxylase activity"/>
    <property type="evidence" value="ECO:0007669"/>
    <property type="project" value="TreeGrafter"/>
</dbReference>
<dbReference type="Pfam" id="PF01494">
    <property type="entry name" value="FAD_binding_3"/>
    <property type="match status" value="1"/>
</dbReference>
<keyword evidence="4" id="KW-0285">Flavoprotein</keyword>
<reference evidence="10 11" key="2">
    <citation type="submission" date="2020-02" db="EMBL/GenBank/DDBJ databases">
        <title>The new genus of Enterobacteriales.</title>
        <authorList>
            <person name="Kim I.S."/>
        </authorList>
    </citation>
    <scope>NUCLEOTIDE SEQUENCE [LARGE SCALE GENOMIC DNA]</scope>
    <source>
        <strain evidence="10 11">SAP-6</strain>
    </source>
</reference>
<reference evidence="10 11" key="1">
    <citation type="submission" date="2019-12" db="EMBL/GenBank/DDBJ databases">
        <authorList>
            <person name="Lee S.D."/>
        </authorList>
    </citation>
    <scope>NUCLEOTIDE SEQUENCE [LARGE SCALE GENOMIC DNA]</scope>
    <source>
        <strain evidence="10 11">SAP-6</strain>
    </source>
</reference>
<dbReference type="InterPro" id="IPR051205">
    <property type="entry name" value="UbiH/COQ6_monooxygenase"/>
</dbReference>
<dbReference type="AlphaFoldDB" id="A0A845SHC8"/>
<evidence type="ECO:0000313" key="10">
    <source>
        <dbReference type="EMBL" id="NDL62717.1"/>
    </source>
</evidence>
<keyword evidence="6" id="KW-0560">Oxidoreductase</keyword>
<comment type="subunit">
    <text evidence="8">Component of the Ubi complex metabolon, which regroups five ubiquinone biosynthesis proteins (UbiE, UbiF, UbiG, UbiH and UbiI) and two accessory factors (UbiK and the lipid-binding protein UbiJ).</text>
</comment>
<evidence type="ECO:0000256" key="3">
    <source>
        <dbReference type="ARBA" id="ARBA00005349"/>
    </source>
</evidence>
<dbReference type="SUPFAM" id="SSF51905">
    <property type="entry name" value="FAD/NAD(P)-binding domain"/>
    <property type="match status" value="1"/>
</dbReference>
<sequence length="393" mass="43150">MNTNETAYDAVVAGGGMVGALAALMLAQAGMQVLVLDHVPLAEPRGDAPPDLRVSAISCASVALLRQVGAWDRIDPHVRVPYRRLETWEWQQSLVSFDAAELHLPELGFMVENIRLQRALWQAFADCDRLTLRVPAALANMRHDGGSWRLELDNGESIGARLLIGADGARSTVRQWAGIGTVGWQYRQSCMLITVACPYGQQDVTWQEFTPGGPRAFLPLYDNWATLVWYDGAARIRQLQALPPAALEREVLAAFPSRLGAVKVHGSGAFPLVRSHAREYVRPGLALIGDAAHTINPLAGQGVNLGFRDAEALASVVIGARDHDEPWDELRILKRYQHRRYGDNLLMQSGMDVFYTAFSNNLPPVRLARNLGLILAQRAGPLKARALKYALGL</sequence>
<proteinExistence type="inferred from homology"/>
<organism evidence="10 11">
    <name type="scientific">Acerihabitans arboris</name>
    <dbReference type="NCBI Taxonomy" id="2691583"/>
    <lineage>
        <taxon>Bacteria</taxon>
        <taxon>Pseudomonadati</taxon>
        <taxon>Pseudomonadota</taxon>
        <taxon>Gammaproteobacteria</taxon>
        <taxon>Enterobacterales</taxon>
        <taxon>Pectobacteriaceae</taxon>
        <taxon>Acerihabitans</taxon>
    </lineage>
</organism>
<dbReference type="EMBL" id="WUBS01000005">
    <property type="protein sequence ID" value="NDL62717.1"/>
    <property type="molecule type" value="Genomic_DNA"/>
</dbReference>
<accession>A0A845SHC8</accession>
<dbReference type="GO" id="GO:0071949">
    <property type="term" value="F:FAD binding"/>
    <property type="evidence" value="ECO:0007669"/>
    <property type="project" value="InterPro"/>
</dbReference>
<dbReference type="PANTHER" id="PTHR43876">
    <property type="entry name" value="UBIQUINONE BIOSYNTHESIS MONOOXYGENASE COQ6, MITOCHONDRIAL"/>
    <property type="match status" value="1"/>
</dbReference>
<comment type="caution">
    <text evidence="10">The sequence shown here is derived from an EMBL/GenBank/DDBJ whole genome shotgun (WGS) entry which is preliminary data.</text>
</comment>
<dbReference type="Gene3D" id="3.50.50.60">
    <property type="entry name" value="FAD/NAD(P)-binding domain"/>
    <property type="match status" value="2"/>
</dbReference>
<dbReference type="InterPro" id="IPR036188">
    <property type="entry name" value="FAD/NAD-bd_sf"/>
</dbReference>
<evidence type="ECO:0000256" key="2">
    <source>
        <dbReference type="ARBA" id="ARBA00004749"/>
    </source>
</evidence>
<evidence type="ECO:0000256" key="8">
    <source>
        <dbReference type="ARBA" id="ARBA00065734"/>
    </source>
</evidence>
<gene>
    <name evidence="10" type="primary">ubiF</name>
    <name evidence="10" type="ORF">GRH90_08115</name>
</gene>
<evidence type="ECO:0000256" key="4">
    <source>
        <dbReference type="ARBA" id="ARBA00022630"/>
    </source>
</evidence>
<comment type="cofactor">
    <cofactor evidence="1">
        <name>FAD</name>
        <dbReference type="ChEBI" id="CHEBI:57692"/>
    </cofactor>
</comment>